<keyword evidence="4" id="KW-1185">Reference proteome</keyword>
<dbReference type="Proteomes" id="UP000499080">
    <property type="component" value="Unassembled WGS sequence"/>
</dbReference>
<protein>
    <recommendedName>
        <fullName evidence="2">Mutator-like transposase domain-containing protein</fullName>
    </recommendedName>
</protein>
<feature type="domain" description="Mutator-like transposase" evidence="2">
    <location>
        <begin position="81"/>
        <end position="195"/>
    </location>
</feature>
<evidence type="ECO:0000256" key="1">
    <source>
        <dbReference type="SAM" id="MobiDB-lite"/>
    </source>
</evidence>
<evidence type="ECO:0000259" key="2">
    <source>
        <dbReference type="Pfam" id="PF20700"/>
    </source>
</evidence>
<gene>
    <name evidence="3" type="ORF">AVEN_211998_1</name>
</gene>
<sequence>MRSRKQTERQQLLMESSLAYPRGKEEKSRNSKGRPKLERRSDTRNVKTTGYIWWKIPSSVCAPTSVCTARIASSQRVLLLQRNSEINTRFVFALRIIGKGFTAAKKLYATLNLPAFLSKDSFRIQELKLLHASVSVAENSMKHAAGEIRNADDPVPSMKCGLSVDGTWQRRGYSSLNVVVSAISILRGKVIDMEVVALWGSRSLNLAAVERNLATSLLRPIGALP</sequence>
<comment type="caution">
    <text evidence="3">The sequence shown here is derived from an EMBL/GenBank/DDBJ whole genome shotgun (WGS) entry which is preliminary data.</text>
</comment>
<dbReference type="Pfam" id="PF20700">
    <property type="entry name" value="Mutator"/>
    <property type="match status" value="1"/>
</dbReference>
<dbReference type="OrthoDB" id="421276at2759"/>
<proteinExistence type="predicted"/>
<evidence type="ECO:0000313" key="4">
    <source>
        <dbReference type="Proteomes" id="UP000499080"/>
    </source>
</evidence>
<dbReference type="EMBL" id="BGPR01047204">
    <property type="protein sequence ID" value="GBO24214.1"/>
    <property type="molecule type" value="Genomic_DNA"/>
</dbReference>
<evidence type="ECO:0000313" key="3">
    <source>
        <dbReference type="EMBL" id="GBO24214.1"/>
    </source>
</evidence>
<dbReference type="AlphaFoldDB" id="A0A4Y2VIS8"/>
<organism evidence="3 4">
    <name type="scientific">Araneus ventricosus</name>
    <name type="common">Orbweaver spider</name>
    <name type="synonym">Epeira ventricosa</name>
    <dbReference type="NCBI Taxonomy" id="182803"/>
    <lineage>
        <taxon>Eukaryota</taxon>
        <taxon>Metazoa</taxon>
        <taxon>Ecdysozoa</taxon>
        <taxon>Arthropoda</taxon>
        <taxon>Chelicerata</taxon>
        <taxon>Arachnida</taxon>
        <taxon>Araneae</taxon>
        <taxon>Araneomorphae</taxon>
        <taxon>Entelegynae</taxon>
        <taxon>Araneoidea</taxon>
        <taxon>Araneidae</taxon>
        <taxon>Araneus</taxon>
    </lineage>
</organism>
<accession>A0A4Y2VIS8</accession>
<feature type="compositionally biased region" description="Basic and acidic residues" evidence="1">
    <location>
        <begin position="22"/>
        <end position="43"/>
    </location>
</feature>
<reference evidence="3 4" key="1">
    <citation type="journal article" date="2019" name="Sci. Rep.">
        <title>Orb-weaving spider Araneus ventricosus genome elucidates the spidroin gene catalogue.</title>
        <authorList>
            <person name="Kono N."/>
            <person name="Nakamura H."/>
            <person name="Ohtoshi R."/>
            <person name="Moran D.A.P."/>
            <person name="Shinohara A."/>
            <person name="Yoshida Y."/>
            <person name="Fujiwara M."/>
            <person name="Mori M."/>
            <person name="Tomita M."/>
            <person name="Arakawa K."/>
        </authorList>
    </citation>
    <scope>NUCLEOTIDE SEQUENCE [LARGE SCALE GENOMIC DNA]</scope>
</reference>
<name>A0A4Y2VIS8_ARAVE</name>
<feature type="region of interest" description="Disordered" evidence="1">
    <location>
        <begin position="1"/>
        <end position="43"/>
    </location>
</feature>
<dbReference type="InterPro" id="IPR049012">
    <property type="entry name" value="Mutator_transp_dom"/>
</dbReference>